<keyword evidence="1" id="KW-0472">Membrane</keyword>
<feature type="transmembrane region" description="Helical" evidence="1">
    <location>
        <begin position="369"/>
        <end position="389"/>
    </location>
</feature>
<dbReference type="PATRIC" id="fig|1227485.3.peg.74"/>
<sequence length="551" mass="57692">MELNGHTVSHTGTLAEGETVSLAANDSWIAEGQNTVNVSVGDGTLAAGSPAPQVALDYRHDVSKSRTIDYTGEAFSERYAVSESWNEDTENASLTIPWASDRVVSLRSVTVEHRDADGTVVQTIDEPTYAFENGSVVVELGDVQAGWETTVSAAGSKVKVENADLTVLKPTAQGNDLNSTVRLNNPGEDVYVRVGATEQGQQLHYLSNASWDTEEASRISSDGTNEIRIPNAPDNGEAQLRTLPLAFDVNSGAVDVDVPDERVNTAEPVYRIGPGDRTSDQYSVTHVDAADGKPYVLFDESDDIVLDQGLAESPLTLSATEPEEPHVIQFRQDDGTATGSGDSGTIGSVAGGAGPMVTNSRPFSALSGLLPGPGVVVVGLAGLVGLAVLSRETSLFDEGTRSDAAADAAKDVGGRAGGLVERLLENEIVVAVLMLGAGAWLLSSGVFGPTERLIVALGSVPVAMYLALRQFGTFDFRVWVGSTAVVAVLGVVVLAPDVFETVARQAGVIIVAGVILLGWRALSAWRAEASTPDTVNQFEVETTDEGNNGGN</sequence>
<dbReference type="Proteomes" id="UP000011523">
    <property type="component" value="Unassembled WGS sequence"/>
</dbReference>
<proteinExistence type="predicted"/>
<evidence type="ECO:0000313" key="2">
    <source>
        <dbReference type="EMBL" id="ELZ41855.1"/>
    </source>
</evidence>
<protein>
    <submittedName>
        <fullName evidence="2">Uncharacterized protein</fullName>
    </submittedName>
</protein>
<gene>
    <name evidence="2" type="ORF">C472_00389</name>
</gene>
<feature type="transmembrane region" description="Helical" evidence="1">
    <location>
        <begin position="502"/>
        <end position="522"/>
    </location>
</feature>
<keyword evidence="1" id="KW-0812">Transmembrane</keyword>
<comment type="caution">
    <text evidence="2">The sequence shown here is derived from an EMBL/GenBank/DDBJ whole genome shotgun (WGS) entry which is preliminary data.</text>
</comment>
<feature type="transmembrane region" description="Helical" evidence="1">
    <location>
        <begin position="428"/>
        <end position="447"/>
    </location>
</feature>
<dbReference type="EMBL" id="AOJD01000003">
    <property type="protein sequence ID" value="ELZ41855.1"/>
    <property type="molecule type" value="Genomic_DNA"/>
</dbReference>
<name>M0E230_9EURY</name>
<reference evidence="2 3" key="1">
    <citation type="journal article" date="2014" name="PLoS Genet.">
        <title>Phylogenetically driven sequencing of extremely halophilic archaea reveals strategies for static and dynamic osmo-response.</title>
        <authorList>
            <person name="Becker E.A."/>
            <person name="Seitzer P.M."/>
            <person name="Tritt A."/>
            <person name="Larsen D."/>
            <person name="Krusor M."/>
            <person name="Yao A.I."/>
            <person name="Wu D."/>
            <person name="Madern D."/>
            <person name="Eisen J.A."/>
            <person name="Darling A.E."/>
            <person name="Facciotti M.T."/>
        </authorList>
    </citation>
    <scope>NUCLEOTIDE SEQUENCE [LARGE SCALE GENOMIC DNA]</scope>
    <source>
        <strain evidence="2 3">DSM 14210</strain>
    </source>
</reference>
<organism evidence="2 3">
    <name type="scientific">Halorubrum tebenquichense DSM 14210</name>
    <dbReference type="NCBI Taxonomy" id="1227485"/>
    <lineage>
        <taxon>Archaea</taxon>
        <taxon>Methanobacteriati</taxon>
        <taxon>Methanobacteriota</taxon>
        <taxon>Stenosarchaea group</taxon>
        <taxon>Halobacteria</taxon>
        <taxon>Halobacteriales</taxon>
        <taxon>Haloferacaceae</taxon>
        <taxon>Halorubrum</taxon>
    </lineage>
</organism>
<evidence type="ECO:0000256" key="1">
    <source>
        <dbReference type="SAM" id="Phobius"/>
    </source>
</evidence>
<keyword evidence="3" id="KW-1185">Reference proteome</keyword>
<feature type="transmembrane region" description="Helical" evidence="1">
    <location>
        <begin position="453"/>
        <end position="471"/>
    </location>
</feature>
<dbReference type="AlphaFoldDB" id="M0E230"/>
<keyword evidence="1" id="KW-1133">Transmembrane helix</keyword>
<evidence type="ECO:0000313" key="3">
    <source>
        <dbReference type="Proteomes" id="UP000011523"/>
    </source>
</evidence>
<accession>M0E230</accession>
<feature type="transmembrane region" description="Helical" evidence="1">
    <location>
        <begin position="478"/>
        <end position="496"/>
    </location>
</feature>